<dbReference type="Pfam" id="PF13560">
    <property type="entry name" value="HTH_31"/>
    <property type="match status" value="1"/>
</dbReference>
<accession>D5SJF2</accession>
<keyword evidence="2" id="KW-1185">Reference proteome</keyword>
<dbReference type="Proteomes" id="UP000002357">
    <property type="component" value="Plasmid pSCL4"/>
</dbReference>
<organism evidence="1 2">
    <name type="scientific">Streptomyces clavuligerus</name>
    <dbReference type="NCBI Taxonomy" id="1901"/>
    <lineage>
        <taxon>Bacteria</taxon>
        <taxon>Bacillati</taxon>
        <taxon>Actinomycetota</taxon>
        <taxon>Actinomycetes</taxon>
        <taxon>Kitasatosporales</taxon>
        <taxon>Streptomycetaceae</taxon>
        <taxon>Streptomyces</taxon>
    </lineage>
</organism>
<dbReference type="AlphaFoldDB" id="D5SJF2"/>
<dbReference type="EMBL" id="CM000914">
    <property type="protein sequence ID" value="EFG04045.2"/>
    <property type="molecule type" value="Genomic_DNA"/>
</dbReference>
<keyword evidence="1" id="KW-0614">Plasmid</keyword>
<dbReference type="eggNOG" id="COG1672">
    <property type="taxonomic scope" value="Bacteria"/>
</dbReference>
<proteinExistence type="predicted"/>
<reference evidence="1 2" key="1">
    <citation type="journal article" date="2010" name="Genome Biol. Evol.">
        <title>The sequence of a 1.8-mb bacterial linear plasmid reveals a rich evolutionary reservoir of secondary metabolic pathways.</title>
        <authorList>
            <person name="Medema M.H."/>
            <person name="Trefzer A."/>
            <person name="Kovalchuk A."/>
            <person name="van den Berg M."/>
            <person name="Mueller U."/>
            <person name="Heijne W."/>
            <person name="Wu L."/>
            <person name="Alam M.T."/>
            <person name="Ronning C.M."/>
            <person name="Nierman W.C."/>
            <person name="Bovenberg R.A.L."/>
            <person name="Breitling R."/>
            <person name="Takano E."/>
        </authorList>
    </citation>
    <scope>NUCLEOTIDE SEQUENCE [LARGE SCALE GENOMIC DNA]</scope>
    <source>
        <strain evidence="2">ATCC 27064 / DSM 738 / JCM 4710 / NBRC 13307 / NCIMB 12785 / NRRL 3585 / VKM Ac-602</strain>
        <plasmid evidence="1">pSCL4</plasmid>
    </source>
</reference>
<dbReference type="RefSeq" id="WP_003963163.1">
    <property type="nucleotide sequence ID" value="NZ_CM000914.1"/>
</dbReference>
<protein>
    <submittedName>
        <fullName evidence="1">Transcriptional regulator, XRE family protein</fullName>
    </submittedName>
</protein>
<name>D5SJF2_STRCL</name>
<dbReference type="InterPro" id="IPR010982">
    <property type="entry name" value="Lambda_DNA-bd_dom_sf"/>
</dbReference>
<evidence type="ECO:0000313" key="1">
    <source>
        <dbReference type="EMBL" id="EFG04045.2"/>
    </source>
</evidence>
<geneLocation type="plasmid" evidence="1 2">
    <name>pSCL4</name>
</geneLocation>
<evidence type="ECO:0000313" key="2">
    <source>
        <dbReference type="Proteomes" id="UP000002357"/>
    </source>
</evidence>
<gene>
    <name evidence="1" type="ORF">SCLAV_p0556</name>
</gene>
<sequence length="72" mass="7496">MGRREKPLDPAAGPVEAFAHELRALRRAAGSPTYRAMAEDTPYSAPTLSGAASGERLPSLPVTLAFVRACGG</sequence>
<dbReference type="SUPFAM" id="SSF47413">
    <property type="entry name" value="lambda repressor-like DNA-binding domains"/>
    <property type="match status" value="1"/>
</dbReference>
<dbReference type="GO" id="GO:0003677">
    <property type="term" value="F:DNA binding"/>
    <property type="evidence" value="ECO:0007669"/>
    <property type="project" value="InterPro"/>
</dbReference>